<dbReference type="AlphaFoldDB" id="X0W229"/>
<gene>
    <name evidence="1" type="ORF">S01H1_53531</name>
</gene>
<organism evidence="1">
    <name type="scientific">marine sediment metagenome</name>
    <dbReference type="NCBI Taxonomy" id="412755"/>
    <lineage>
        <taxon>unclassified sequences</taxon>
        <taxon>metagenomes</taxon>
        <taxon>ecological metagenomes</taxon>
    </lineage>
</organism>
<dbReference type="InterPro" id="IPR044914">
    <property type="entry name" value="Endosialidase_C_dom_sf"/>
</dbReference>
<comment type="caution">
    <text evidence="1">The sequence shown here is derived from an EMBL/GenBank/DDBJ whole genome shotgun (WGS) entry which is preliminary data.</text>
</comment>
<dbReference type="Gene3D" id="4.10.1090.10">
    <property type="entry name" value="Endosialidase, domain 4"/>
    <property type="match status" value="1"/>
</dbReference>
<sequence length="175" mass="18272">MPAATVVNDADLIMVVQGGVNKKATKAVLLNGVGGLWTKSTTNLSPTTSGDDILLSDSEHIIFGTASIYGSGGELKIYAESDLVFNLASGFAEVDADLWPVQDDQNTLGSPSKRWSTVTSGVYQIDGTDIKLTRDGSDNLTLTDANTGSKTLAELASGSVSKANSWTTCTYNATT</sequence>
<accession>X0W229</accession>
<feature type="non-terminal residue" evidence="1">
    <location>
        <position position="175"/>
    </location>
</feature>
<proteinExistence type="predicted"/>
<dbReference type="EMBL" id="BARS01034665">
    <property type="protein sequence ID" value="GAG24854.1"/>
    <property type="molecule type" value="Genomic_DNA"/>
</dbReference>
<name>X0W229_9ZZZZ</name>
<reference evidence="1" key="1">
    <citation type="journal article" date="2014" name="Front. Microbiol.">
        <title>High frequency of phylogenetically diverse reductive dehalogenase-homologous genes in deep subseafloor sedimentary metagenomes.</title>
        <authorList>
            <person name="Kawai M."/>
            <person name="Futagami T."/>
            <person name="Toyoda A."/>
            <person name="Takaki Y."/>
            <person name="Nishi S."/>
            <person name="Hori S."/>
            <person name="Arai W."/>
            <person name="Tsubouchi T."/>
            <person name="Morono Y."/>
            <person name="Uchiyama I."/>
            <person name="Ito T."/>
            <person name="Fujiyama A."/>
            <person name="Inagaki F."/>
            <person name="Takami H."/>
        </authorList>
    </citation>
    <scope>NUCLEOTIDE SEQUENCE</scope>
    <source>
        <strain evidence="1">Expedition CK06-06</strain>
    </source>
</reference>
<evidence type="ECO:0000313" key="1">
    <source>
        <dbReference type="EMBL" id="GAG24854.1"/>
    </source>
</evidence>
<protein>
    <submittedName>
        <fullName evidence="1">Uncharacterized protein</fullName>
    </submittedName>
</protein>